<evidence type="ECO:0000256" key="2">
    <source>
        <dbReference type="ARBA" id="ARBA00023015"/>
    </source>
</evidence>
<dbReference type="Pfam" id="PF03466">
    <property type="entry name" value="LysR_substrate"/>
    <property type="match status" value="1"/>
</dbReference>
<evidence type="ECO:0000313" key="7">
    <source>
        <dbReference type="Proteomes" id="UP000002695"/>
    </source>
</evidence>
<comment type="similarity">
    <text evidence="1">Belongs to the LysR transcriptional regulatory family.</text>
</comment>
<dbReference type="PROSITE" id="PS50931">
    <property type="entry name" value="HTH_LYSR"/>
    <property type="match status" value="1"/>
</dbReference>
<dbReference type="KEGG" id="seo:STM14_0888"/>
<dbReference type="InterPro" id="IPR000847">
    <property type="entry name" value="LysR_HTH_N"/>
</dbReference>
<dbReference type="BioCyc" id="SENT588858:STM14_RS04445-MONOMER"/>
<dbReference type="InterPro" id="IPR036388">
    <property type="entry name" value="WH-like_DNA-bd_sf"/>
</dbReference>
<dbReference type="Pfam" id="PF00126">
    <property type="entry name" value="HTH_1"/>
    <property type="match status" value="1"/>
</dbReference>
<proteinExistence type="inferred from homology"/>
<dbReference type="GO" id="GO:0000976">
    <property type="term" value="F:transcription cis-regulatory region binding"/>
    <property type="evidence" value="ECO:0007669"/>
    <property type="project" value="TreeGrafter"/>
</dbReference>
<dbReference type="InterPro" id="IPR005119">
    <property type="entry name" value="LysR_subst-bd"/>
</dbReference>
<dbReference type="SUPFAM" id="SSF53850">
    <property type="entry name" value="Periplasmic binding protein-like II"/>
    <property type="match status" value="1"/>
</dbReference>
<dbReference type="GO" id="GO:0003700">
    <property type="term" value="F:DNA-binding transcription factor activity"/>
    <property type="evidence" value="ECO:0007669"/>
    <property type="project" value="InterPro"/>
</dbReference>
<feature type="domain" description="HTH lysR-type" evidence="5">
    <location>
        <begin position="26"/>
        <end position="83"/>
    </location>
</feature>
<reference evidence="6 7" key="1">
    <citation type="journal article" date="2010" name="J. Bacteriol.">
        <title>Short-term signatures of evolutionary change in the Salmonella enterica serovar typhimurium 14028 genome.</title>
        <authorList>
            <person name="Jarvik T."/>
            <person name="Smillie C."/>
            <person name="Groisman E.A."/>
            <person name="Ochman H."/>
        </authorList>
    </citation>
    <scope>NUCLEOTIDE SEQUENCE [LARGE SCALE GENOMIC DNA]</scope>
    <source>
        <strain evidence="7">14028s / SGSC 2262</strain>
    </source>
</reference>
<accession>A0A0F6AYR4</accession>
<protein>
    <submittedName>
        <fullName evidence="6">Transcriptional regulator</fullName>
    </submittedName>
</protein>
<dbReference type="PRINTS" id="PR00039">
    <property type="entry name" value="HTHLYSR"/>
</dbReference>
<dbReference type="EMBL" id="CP001363">
    <property type="protein sequence ID" value="ACY87387.1"/>
    <property type="molecule type" value="Genomic_DNA"/>
</dbReference>
<dbReference type="HOGENOM" id="CLU_039613_4_1_6"/>
<organism evidence="6 7">
    <name type="scientific">Salmonella typhimurium (strain 14028s / SGSC 2262)</name>
    <dbReference type="NCBI Taxonomy" id="588858"/>
    <lineage>
        <taxon>Bacteria</taxon>
        <taxon>Pseudomonadati</taxon>
        <taxon>Pseudomonadota</taxon>
        <taxon>Gammaproteobacteria</taxon>
        <taxon>Enterobacterales</taxon>
        <taxon>Enterobacteriaceae</taxon>
        <taxon>Salmonella</taxon>
    </lineage>
</organism>
<keyword evidence="2" id="KW-0805">Transcription regulation</keyword>
<keyword evidence="3" id="KW-0238">DNA-binding</keyword>
<dbReference type="SUPFAM" id="SSF46785">
    <property type="entry name" value="Winged helix' DNA-binding domain"/>
    <property type="match status" value="1"/>
</dbReference>
<evidence type="ECO:0000313" key="6">
    <source>
        <dbReference type="EMBL" id="ACY87387.1"/>
    </source>
</evidence>
<evidence type="ECO:0000256" key="4">
    <source>
        <dbReference type="ARBA" id="ARBA00023163"/>
    </source>
</evidence>
<evidence type="ECO:0000259" key="5">
    <source>
        <dbReference type="PROSITE" id="PS50931"/>
    </source>
</evidence>
<keyword evidence="4" id="KW-0804">Transcription</keyword>
<sequence>MYNATYINETHPMLIRLQLMQYRHHLELTWLEDCLALKETLNFSKASASRYVTQPAFSRRIQSLEEWVGTPLFERSKRGVTLTKAGEVFTDQLPELIHSLYTLKSDTLEAAGNKQPSLVFSATHALSFSFVPHLLKQSDKIAKFGSFRLLSDSLNACEKMMRQGDSQFLLCHHHPHMHLNLNKNNFMSIRLGFDTLIPFSKPDSETLKPLWNINNKIQFPYLSFSSQSGLGRIIANTASINRITHNINVAFVADLAATLLAMVRSGDGVAWIPQSLARQDIEAKTIVTAAEKESNLWVPIEIRLYRPAKRMPPDAEELWEIFVEEQI</sequence>
<keyword evidence="7" id="KW-1185">Reference proteome</keyword>
<name>A0A0F6AYR4_SALT1</name>
<gene>
    <name evidence="6" type="ordered locus">STM14_0888</name>
</gene>
<dbReference type="Proteomes" id="UP000002695">
    <property type="component" value="Chromosome"/>
</dbReference>
<dbReference type="RefSeq" id="WP_000282119.1">
    <property type="nucleotide sequence ID" value="NC_016856.1"/>
</dbReference>
<dbReference type="Gene3D" id="3.40.190.290">
    <property type="match status" value="1"/>
</dbReference>
<dbReference type="PANTHER" id="PTHR30126:SF2">
    <property type="entry name" value="HTH-TYPE TRANSCRIPTIONAL REGULATOR YJIE"/>
    <property type="match status" value="1"/>
</dbReference>
<dbReference type="PATRIC" id="fig|588858.6.peg.926"/>
<dbReference type="PANTHER" id="PTHR30126">
    <property type="entry name" value="HTH-TYPE TRANSCRIPTIONAL REGULATOR"/>
    <property type="match status" value="1"/>
</dbReference>
<evidence type="ECO:0000256" key="1">
    <source>
        <dbReference type="ARBA" id="ARBA00009437"/>
    </source>
</evidence>
<dbReference type="CDD" id="cd05466">
    <property type="entry name" value="PBP2_LTTR_substrate"/>
    <property type="match status" value="1"/>
</dbReference>
<evidence type="ECO:0000256" key="3">
    <source>
        <dbReference type="ARBA" id="ARBA00023125"/>
    </source>
</evidence>
<dbReference type="AlphaFoldDB" id="A0A0F6AYR4"/>
<dbReference type="Gene3D" id="1.10.10.10">
    <property type="entry name" value="Winged helix-like DNA-binding domain superfamily/Winged helix DNA-binding domain"/>
    <property type="match status" value="1"/>
</dbReference>
<dbReference type="InterPro" id="IPR036390">
    <property type="entry name" value="WH_DNA-bd_sf"/>
</dbReference>